<sequence length="328" mass="35608">MMDGFQAVESPVLAQMVGRSVSAAQFLALFGVRVRNHDNVARINAILADVGVATIPSFSTCPTGSELHIIKAKSFPAAVEPDEDDLSSSAMPHRALQVGDLPSARNGLDSVSPGTDLAAATMLMRVKNYSQLPVIDGTSDLRGVLTWSSVALNLETGKRPTLARAMTTDSIPVAEVHQQLLAHLPAITKQGYLLVRANNGTFCGIITSADVSGRFETMARPFFLVGDIEARLRKCLAVLNEDAIAAVQRRKSGKITDLTFGEYKNLIDNDANWKLIGWPGVPRDQFIHRLDKVRIIRNEIAHFRPEPLAATSLAALEEFAGLLRQYVP</sequence>
<reference evidence="3 4" key="1">
    <citation type="submission" date="2021-12" db="EMBL/GenBank/DDBJ databases">
        <title>Genome sequence of Kibdelosporangium philippinense ATCC 49844.</title>
        <authorList>
            <person name="Fedorov E.A."/>
            <person name="Omeragic M."/>
            <person name="Shalygina K.F."/>
            <person name="Maclea K.S."/>
        </authorList>
    </citation>
    <scope>NUCLEOTIDE SEQUENCE [LARGE SCALE GENOMIC DNA]</scope>
    <source>
        <strain evidence="3 4">ATCC 49844</strain>
    </source>
</reference>
<dbReference type="InterPro" id="IPR046342">
    <property type="entry name" value="CBS_dom_sf"/>
</dbReference>
<evidence type="ECO:0000259" key="2">
    <source>
        <dbReference type="PROSITE" id="PS51371"/>
    </source>
</evidence>
<dbReference type="RefSeq" id="WP_233731468.1">
    <property type="nucleotide sequence ID" value="NZ_JAJVCN010000004.1"/>
</dbReference>
<dbReference type="InterPro" id="IPR000644">
    <property type="entry name" value="CBS_dom"/>
</dbReference>
<proteinExistence type="predicted"/>
<keyword evidence="4" id="KW-1185">Reference proteome</keyword>
<evidence type="ECO:0000313" key="4">
    <source>
        <dbReference type="Proteomes" id="UP001521150"/>
    </source>
</evidence>
<dbReference type="Pfam" id="PF00571">
    <property type="entry name" value="CBS"/>
    <property type="match status" value="1"/>
</dbReference>
<dbReference type="EMBL" id="JAJVCN010000004">
    <property type="protein sequence ID" value="MCE7009980.1"/>
    <property type="molecule type" value="Genomic_DNA"/>
</dbReference>
<name>A0ABS8ZQI5_9PSEU</name>
<evidence type="ECO:0000256" key="1">
    <source>
        <dbReference type="PROSITE-ProRule" id="PRU00703"/>
    </source>
</evidence>
<gene>
    <name evidence="3" type="ORF">LWC34_45315</name>
</gene>
<keyword evidence="1" id="KW-0129">CBS domain</keyword>
<dbReference type="PROSITE" id="PS51371">
    <property type="entry name" value="CBS"/>
    <property type="match status" value="1"/>
</dbReference>
<dbReference type="Gene3D" id="3.10.580.10">
    <property type="entry name" value="CBS-domain"/>
    <property type="match status" value="1"/>
</dbReference>
<accession>A0ABS8ZQI5</accession>
<comment type="caution">
    <text evidence="3">The sequence shown here is derived from an EMBL/GenBank/DDBJ whole genome shotgun (WGS) entry which is preliminary data.</text>
</comment>
<dbReference type="Proteomes" id="UP001521150">
    <property type="component" value="Unassembled WGS sequence"/>
</dbReference>
<dbReference type="SUPFAM" id="SSF54631">
    <property type="entry name" value="CBS-domain pair"/>
    <property type="match status" value="1"/>
</dbReference>
<organism evidence="3 4">
    <name type="scientific">Kibdelosporangium philippinense</name>
    <dbReference type="NCBI Taxonomy" id="211113"/>
    <lineage>
        <taxon>Bacteria</taxon>
        <taxon>Bacillati</taxon>
        <taxon>Actinomycetota</taxon>
        <taxon>Actinomycetes</taxon>
        <taxon>Pseudonocardiales</taxon>
        <taxon>Pseudonocardiaceae</taxon>
        <taxon>Kibdelosporangium</taxon>
    </lineage>
</organism>
<feature type="domain" description="CBS" evidence="2">
    <location>
        <begin position="104"/>
        <end position="161"/>
    </location>
</feature>
<protein>
    <submittedName>
        <fullName evidence="3">CBS domain-containing protein</fullName>
    </submittedName>
</protein>
<evidence type="ECO:0000313" key="3">
    <source>
        <dbReference type="EMBL" id="MCE7009980.1"/>
    </source>
</evidence>